<dbReference type="FunFam" id="1.20.5.170:FF:000025">
    <property type="entry name" value="nuclear factor interleukin-3-regulated protein-like"/>
    <property type="match status" value="1"/>
</dbReference>
<feature type="region of interest" description="Disordered" evidence="6">
    <location>
        <begin position="177"/>
        <end position="285"/>
    </location>
</feature>
<dbReference type="Pfam" id="PF07716">
    <property type="entry name" value="bZIP_2"/>
    <property type="match status" value="1"/>
</dbReference>
<dbReference type="EMBL" id="JAINUG010000001">
    <property type="protein sequence ID" value="KAJ8419070.1"/>
    <property type="molecule type" value="Genomic_DNA"/>
</dbReference>
<dbReference type="PANTHER" id="PTHR15284:SF6">
    <property type="entry name" value="HYPOTHETICAL LOC799271-RELATED"/>
    <property type="match status" value="1"/>
</dbReference>
<dbReference type="AlphaFoldDB" id="A0AAD7X3U2"/>
<reference evidence="8" key="1">
    <citation type="journal article" date="2023" name="Science">
        <title>Genome structures resolve the early diversification of teleost fishes.</title>
        <authorList>
            <person name="Parey E."/>
            <person name="Louis A."/>
            <person name="Montfort J."/>
            <person name="Bouchez O."/>
            <person name="Roques C."/>
            <person name="Iampietro C."/>
            <person name="Lluch J."/>
            <person name="Castinel A."/>
            <person name="Donnadieu C."/>
            <person name="Desvignes T."/>
            <person name="Floi Bucao C."/>
            <person name="Jouanno E."/>
            <person name="Wen M."/>
            <person name="Mejri S."/>
            <person name="Dirks R."/>
            <person name="Jansen H."/>
            <person name="Henkel C."/>
            <person name="Chen W.J."/>
            <person name="Zahm M."/>
            <person name="Cabau C."/>
            <person name="Klopp C."/>
            <person name="Thompson A.W."/>
            <person name="Robinson-Rechavi M."/>
            <person name="Braasch I."/>
            <person name="Lecointre G."/>
            <person name="Bobe J."/>
            <person name="Postlethwait J.H."/>
            <person name="Berthelot C."/>
            <person name="Roest Crollius H."/>
            <person name="Guiguen Y."/>
        </authorList>
    </citation>
    <scope>NUCLEOTIDE SEQUENCE</scope>
    <source>
        <strain evidence="8">NC1722</strain>
    </source>
</reference>
<dbReference type="Gene3D" id="1.20.5.170">
    <property type="match status" value="1"/>
</dbReference>
<dbReference type="GO" id="GO:0003677">
    <property type="term" value="F:DNA binding"/>
    <property type="evidence" value="ECO:0007669"/>
    <property type="project" value="UniProtKB-KW"/>
</dbReference>
<dbReference type="GO" id="GO:0005634">
    <property type="term" value="C:nucleus"/>
    <property type="evidence" value="ECO:0007669"/>
    <property type="project" value="TreeGrafter"/>
</dbReference>
<dbReference type="SUPFAM" id="SSF57959">
    <property type="entry name" value="Leucine zipper domain"/>
    <property type="match status" value="1"/>
</dbReference>
<evidence type="ECO:0000313" key="8">
    <source>
        <dbReference type="EMBL" id="KAJ8419070.1"/>
    </source>
</evidence>
<dbReference type="Proteomes" id="UP001221898">
    <property type="component" value="Unassembled WGS sequence"/>
</dbReference>
<feature type="compositionally biased region" description="Basic residues" evidence="6">
    <location>
        <begin position="55"/>
        <end position="64"/>
    </location>
</feature>
<feature type="domain" description="BZIP" evidence="7">
    <location>
        <begin position="73"/>
        <end position="123"/>
    </location>
</feature>
<dbReference type="InterPro" id="IPR046347">
    <property type="entry name" value="bZIP_sf"/>
</dbReference>
<keyword evidence="5" id="KW-0539">Nucleus</keyword>
<dbReference type="CDD" id="cd14694">
    <property type="entry name" value="bZIP_NFIL3"/>
    <property type="match status" value="1"/>
</dbReference>
<dbReference type="PROSITE" id="PS00036">
    <property type="entry name" value="BZIP_BASIC"/>
    <property type="match status" value="1"/>
</dbReference>
<dbReference type="SMART" id="SM00338">
    <property type="entry name" value="BRLZ"/>
    <property type="match status" value="1"/>
</dbReference>
<keyword evidence="2" id="KW-0805">Transcription regulation</keyword>
<dbReference type="PANTHER" id="PTHR15284">
    <property type="entry name" value="NUCLEAR FACTOR INTERLEUKIN-3-REGULATED PROTEIN"/>
    <property type="match status" value="1"/>
</dbReference>
<comment type="similarity">
    <text evidence="1">Belongs to the bZIP family. NFIL3 subfamily.</text>
</comment>
<dbReference type="PROSITE" id="PS50217">
    <property type="entry name" value="BZIP"/>
    <property type="match status" value="1"/>
</dbReference>
<evidence type="ECO:0000256" key="6">
    <source>
        <dbReference type="SAM" id="MobiDB-lite"/>
    </source>
</evidence>
<accession>A0AAD7X3U2</accession>
<keyword evidence="4" id="KW-0804">Transcription</keyword>
<sequence length="383" mass="42040">MCALRKSDAQPGSVCLPSSSVESVVEAAGARGLPALPNPSLLTRRLLGLRGCKRHLSPSTRRKREMTPTDRKDASYWDKRRKNNEAAKRSREKRRFQDLVLEGQLLALSKQNTQLRAEVLTLQYHIVMGGEPVPVHASLPLAPSQYLKPSPSQPSLWSANTTPLLTEQRGLEELLKGTRVSRSAISGHSSPGPRASQASPGPPNYLRLPGLSQWNECIPEQRPPESSSFTKANKHDKPLGQQLCSGGSGEPKPESAVHQVSSSKDLPGDVEFPSTSKHYHLPPSPHFYPPPHSSFSSSPPLPPPSWLLPGRGHSAVPGSRLLPWGAPCLHPTPLYPNLPFYLPLDDPDMRHQGLDKHKNFKSTISTLSAELAQLRRYFSAENC</sequence>
<organism evidence="8 9">
    <name type="scientific">Aldrovandia affinis</name>
    <dbReference type="NCBI Taxonomy" id="143900"/>
    <lineage>
        <taxon>Eukaryota</taxon>
        <taxon>Metazoa</taxon>
        <taxon>Chordata</taxon>
        <taxon>Craniata</taxon>
        <taxon>Vertebrata</taxon>
        <taxon>Euteleostomi</taxon>
        <taxon>Actinopterygii</taxon>
        <taxon>Neopterygii</taxon>
        <taxon>Teleostei</taxon>
        <taxon>Notacanthiformes</taxon>
        <taxon>Halosauridae</taxon>
        <taxon>Aldrovandia</taxon>
    </lineage>
</organism>
<evidence type="ECO:0000256" key="2">
    <source>
        <dbReference type="ARBA" id="ARBA00023015"/>
    </source>
</evidence>
<keyword evidence="9" id="KW-1185">Reference proteome</keyword>
<evidence type="ECO:0000313" key="9">
    <source>
        <dbReference type="Proteomes" id="UP001221898"/>
    </source>
</evidence>
<evidence type="ECO:0000256" key="1">
    <source>
        <dbReference type="ARBA" id="ARBA00006079"/>
    </source>
</evidence>
<feature type="compositionally biased region" description="Basic and acidic residues" evidence="6">
    <location>
        <begin position="65"/>
        <end position="89"/>
    </location>
</feature>
<protein>
    <recommendedName>
        <fullName evidence="7">BZIP domain-containing protein</fullName>
    </recommendedName>
</protein>
<name>A0AAD7X3U2_9TELE</name>
<proteinExistence type="inferred from homology"/>
<dbReference type="InterPro" id="IPR047106">
    <property type="entry name" value="NFIL3-like_bZIP"/>
</dbReference>
<comment type="caution">
    <text evidence="8">The sequence shown here is derived from an EMBL/GenBank/DDBJ whole genome shotgun (WGS) entry which is preliminary data.</text>
</comment>
<evidence type="ECO:0000256" key="3">
    <source>
        <dbReference type="ARBA" id="ARBA00023125"/>
    </source>
</evidence>
<evidence type="ECO:0000259" key="7">
    <source>
        <dbReference type="PROSITE" id="PS50217"/>
    </source>
</evidence>
<dbReference type="GO" id="GO:0007623">
    <property type="term" value="P:circadian rhythm"/>
    <property type="evidence" value="ECO:0007669"/>
    <property type="project" value="TreeGrafter"/>
</dbReference>
<gene>
    <name evidence="8" type="ORF">AAFF_G00005690</name>
</gene>
<evidence type="ECO:0000256" key="4">
    <source>
        <dbReference type="ARBA" id="ARBA00023163"/>
    </source>
</evidence>
<keyword evidence="3" id="KW-0238">DNA-binding</keyword>
<evidence type="ECO:0000256" key="5">
    <source>
        <dbReference type="ARBA" id="ARBA00023242"/>
    </source>
</evidence>
<dbReference type="InterPro" id="IPR047229">
    <property type="entry name" value="NFIL3-like"/>
</dbReference>
<dbReference type="InterPro" id="IPR004827">
    <property type="entry name" value="bZIP"/>
</dbReference>
<feature type="region of interest" description="Disordered" evidence="6">
    <location>
        <begin position="55"/>
        <end position="92"/>
    </location>
</feature>
<feature type="compositionally biased region" description="Polar residues" evidence="6">
    <location>
        <begin position="180"/>
        <end position="189"/>
    </location>
</feature>
<dbReference type="GO" id="GO:0003700">
    <property type="term" value="F:DNA-binding transcription factor activity"/>
    <property type="evidence" value="ECO:0007669"/>
    <property type="project" value="InterPro"/>
</dbReference>